<accession>A0ABU6VLI5</accession>
<dbReference type="EMBL" id="JASCZI010151494">
    <property type="protein sequence ID" value="MED6173186.1"/>
    <property type="molecule type" value="Genomic_DNA"/>
</dbReference>
<sequence>MNYCCIFTKSAHHTGEMSWQLLHPSQPHGGGIPNSLVNHGVGLDSVSIDQITLFLEKGASVESKWLVLVG</sequence>
<organism evidence="1 2">
    <name type="scientific">Stylosanthes scabra</name>
    <dbReference type="NCBI Taxonomy" id="79078"/>
    <lineage>
        <taxon>Eukaryota</taxon>
        <taxon>Viridiplantae</taxon>
        <taxon>Streptophyta</taxon>
        <taxon>Embryophyta</taxon>
        <taxon>Tracheophyta</taxon>
        <taxon>Spermatophyta</taxon>
        <taxon>Magnoliopsida</taxon>
        <taxon>eudicotyledons</taxon>
        <taxon>Gunneridae</taxon>
        <taxon>Pentapetalae</taxon>
        <taxon>rosids</taxon>
        <taxon>fabids</taxon>
        <taxon>Fabales</taxon>
        <taxon>Fabaceae</taxon>
        <taxon>Papilionoideae</taxon>
        <taxon>50 kb inversion clade</taxon>
        <taxon>dalbergioids sensu lato</taxon>
        <taxon>Dalbergieae</taxon>
        <taxon>Pterocarpus clade</taxon>
        <taxon>Stylosanthes</taxon>
    </lineage>
</organism>
<keyword evidence="2" id="KW-1185">Reference proteome</keyword>
<name>A0ABU6VLI5_9FABA</name>
<proteinExistence type="predicted"/>
<evidence type="ECO:0000313" key="2">
    <source>
        <dbReference type="Proteomes" id="UP001341840"/>
    </source>
</evidence>
<protein>
    <submittedName>
        <fullName evidence="1">Uncharacterized protein</fullName>
    </submittedName>
</protein>
<dbReference type="Proteomes" id="UP001341840">
    <property type="component" value="Unassembled WGS sequence"/>
</dbReference>
<evidence type="ECO:0000313" key="1">
    <source>
        <dbReference type="EMBL" id="MED6173186.1"/>
    </source>
</evidence>
<reference evidence="1 2" key="1">
    <citation type="journal article" date="2023" name="Plants (Basel)">
        <title>Bridging the Gap: Combining Genomics and Transcriptomics Approaches to Understand Stylosanthes scabra, an Orphan Legume from the Brazilian Caatinga.</title>
        <authorList>
            <person name="Ferreira-Neto J.R.C."/>
            <person name="da Silva M.D."/>
            <person name="Binneck E."/>
            <person name="de Melo N.F."/>
            <person name="da Silva R.H."/>
            <person name="de Melo A.L.T.M."/>
            <person name="Pandolfi V."/>
            <person name="Bustamante F.O."/>
            <person name="Brasileiro-Vidal A.C."/>
            <person name="Benko-Iseppon A.M."/>
        </authorList>
    </citation>
    <scope>NUCLEOTIDE SEQUENCE [LARGE SCALE GENOMIC DNA]</scope>
    <source>
        <tissue evidence="1">Leaves</tissue>
    </source>
</reference>
<comment type="caution">
    <text evidence="1">The sequence shown here is derived from an EMBL/GenBank/DDBJ whole genome shotgun (WGS) entry which is preliminary data.</text>
</comment>
<gene>
    <name evidence="1" type="ORF">PIB30_056879</name>
</gene>